<sequence length="389" mass="43786">MIGNKSYLTDYKEIVGGFVAFGGNSKRGKITRKGKIRTGKLDFEDVYFVKELKFNLFSVSQICDKKNSVLFTDTTCVVLSPDSKLTDESHVLLKVPRKDNIYSVDLNNVVPQGGLTCLFAKATSEESNLWHRRLGHVNFKTINKLVKGNLVRGEEEKKDAEDQRNKDSEVPSTVEPIVDQEEKDSVNNTNRVSDVSSTVNTANNEVNVVEADLNNMESTFQVSPIPITRIHKDHPLEQVIGDLQSAPQTRRMSKSLEGYGLVSTVKQRTNHKDLQNCSKWVLRNKVDERGIVIRNKARLVAQGHTQEEGIYYDEVFAPVSRIKAIRLFLAYASFKDLVVYQMDVKSAFLYGKIKRGLQVKQKEDGIFIVTPPKSGSSGMVTTRCHVILK</sequence>
<dbReference type="InterPro" id="IPR054722">
    <property type="entry name" value="PolX-like_BBD"/>
</dbReference>
<feature type="region of interest" description="Disordered" evidence="1">
    <location>
        <begin position="153"/>
        <end position="193"/>
    </location>
</feature>
<dbReference type="Pfam" id="PF07727">
    <property type="entry name" value="RVT_2"/>
    <property type="match status" value="1"/>
</dbReference>
<comment type="caution">
    <text evidence="5">The sequence shown here is derived from an EMBL/GenBank/DDBJ whole genome shotgun (WGS) entry which is preliminary data.</text>
</comment>
<evidence type="ECO:0000259" key="4">
    <source>
        <dbReference type="Pfam" id="PF22936"/>
    </source>
</evidence>
<dbReference type="InterPro" id="IPR013103">
    <property type="entry name" value="RVT_2"/>
</dbReference>
<evidence type="ECO:0000259" key="3">
    <source>
        <dbReference type="Pfam" id="PF13976"/>
    </source>
</evidence>
<accession>A0A6L2LK20</accession>
<organism evidence="5">
    <name type="scientific">Tanacetum cinerariifolium</name>
    <name type="common">Dalmatian daisy</name>
    <name type="synonym">Chrysanthemum cinerariifolium</name>
    <dbReference type="NCBI Taxonomy" id="118510"/>
    <lineage>
        <taxon>Eukaryota</taxon>
        <taxon>Viridiplantae</taxon>
        <taxon>Streptophyta</taxon>
        <taxon>Embryophyta</taxon>
        <taxon>Tracheophyta</taxon>
        <taxon>Spermatophyta</taxon>
        <taxon>Magnoliopsida</taxon>
        <taxon>eudicotyledons</taxon>
        <taxon>Gunneridae</taxon>
        <taxon>Pentapetalae</taxon>
        <taxon>asterids</taxon>
        <taxon>campanulids</taxon>
        <taxon>Asterales</taxon>
        <taxon>Asteraceae</taxon>
        <taxon>Asteroideae</taxon>
        <taxon>Anthemideae</taxon>
        <taxon>Anthemidinae</taxon>
        <taxon>Tanacetum</taxon>
    </lineage>
</organism>
<dbReference type="AlphaFoldDB" id="A0A6L2LK20"/>
<feature type="compositionally biased region" description="Basic and acidic residues" evidence="1">
    <location>
        <begin position="153"/>
        <end position="169"/>
    </location>
</feature>
<dbReference type="EMBL" id="BKCJ010004362">
    <property type="protein sequence ID" value="GEU60594.1"/>
    <property type="molecule type" value="Genomic_DNA"/>
</dbReference>
<evidence type="ECO:0000256" key="1">
    <source>
        <dbReference type="SAM" id="MobiDB-lite"/>
    </source>
</evidence>
<feature type="domain" description="Reverse transcriptase Ty1/copia-type" evidence="2">
    <location>
        <begin position="265"/>
        <end position="362"/>
    </location>
</feature>
<feature type="domain" description="GAG-pre-integrase" evidence="3">
    <location>
        <begin position="101"/>
        <end position="158"/>
    </location>
</feature>
<dbReference type="Pfam" id="PF13976">
    <property type="entry name" value="gag_pre-integrs"/>
    <property type="match status" value="1"/>
</dbReference>
<evidence type="ECO:0000259" key="2">
    <source>
        <dbReference type="Pfam" id="PF07727"/>
    </source>
</evidence>
<protein>
    <submittedName>
        <fullName evidence="5">Ribonuclease H-like domain-containing protein</fullName>
    </submittedName>
</protein>
<proteinExistence type="predicted"/>
<dbReference type="InterPro" id="IPR025724">
    <property type="entry name" value="GAG-pre-integrase_dom"/>
</dbReference>
<gene>
    <name evidence="5" type="ORF">Tci_032572</name>
</gene>
<dbReference type="Pfam" id="PF22936">
    <property type="entry name" value="Pol_BBD"/>
    <property type="match status" value="1"/>
</dbReference>
<evidence type="ECO:0000313" key="5">
    <source>
        <dbReference type="EMBL" id="GEU60594.1"/>
    </source>
</evidence>
<name>A0A6L2LK20_TANCI</name>
<feature type="domain" description="Retrovirus-related Pol polyprotein from transposon TNT 1-94-like beta-barrel" evidence="4">
    <location>
        <begin position="1"/>
        <end position="65"/>
    </location>
</feature>
<reference evidence="5" key="1">
    <citation type="journal article" date="2019" name="Sci. Rep.">
        <title>Draft genome of Tanacetum cinerariifolium, the natural source of mosquito coil.</title>
        <authorList>
            <person name="Yamashiro T."/>
            <person name="Shiraishi A."/>
            <person name="Satake H."/>
            <person name="Nakayama K."/>
        </authorList>
    </citation>
    <scope>NUCLEOTIDE SEQUENCE</scope>
</reference>